<dbReference type="Proteomes" id="UP001162483">
    <property type="component" value="Unassembled WGS sequence"/>
</dbReference>
<dbReference type="EMBL" id="CATNWA010008117">
    <property type="protein sequence ID" value="CAI9555445.1"/>
    <property type="molecule type" value="Genomic_DNA"/>
</dbReference>
<comment type="caution">
    <text evidence="1">The sequence shown here is derived from an EMBL/GenBank/DDBJ whole genome shotgun (WGS) entry which is preliminary data.</text>
</comment>
<accession>A0ABN9C5Y6</accession>
<proteinExistence type="predicted"/>
<evidence type="ECO:0008006" key="3">
    <source>
        <dbReference type="Google" id="ProtNLM"/>
    </source>
</evidence>
<protein>
    <recommendedName>
        <fullName evidence="3">Breast cancer susceptibility 1</fullName>
    </recommendedName>
</protein>
<gene>
    <name evidence="1" type="ORF">SPARVUS_LOCUS4380911</name>
</gene>
<keyword evidence="2" id="KW-1185">Reference proteome</keyword>
<sequence length="170" mass="18741">VVVAEEAIPDFCNEILPFSGRAHAKYISSDESKENITPAEFDGLKKYNYGKSDVGKAADLMESNNPGDRDDVALITPQKDTDCSDWRIGESNTPVDFSNVTVDAFGISSESFANCVGKSPRSLHKHRRRSTIGVRGSPEMNFLIRQIALQRSKKTSPEPLSNPLFLHGIQ</sequence>
<evidence type="ECO:0000313" key="2">
    <source>
        <dbReference type="Proteomes" id="UP001162483"/>
    </source>
</evidence>
<feature type="non-terminal residue" evidence="1">
    <location>
        <position position="170"/>
    </location>
</feature>
<feature type="non-terminal residue" evidence="1">
    <location>
        <position position="1"/>
    </location>
</feature>
<name>A0ABN9C5Y6_9NEOB</name>
<reference evidence="1" key="1">
    <citation type="submission" date="2023-05" db="EMBL/GenBank/DDBJ databases">
        <authorList>
            <person name="Stuckert A."/>
        </authorList>
    </citation>
    <scope>NUCLEOTIDE SEQUENCE</scope>
</reference>
<organism evidence="1 2">
    <name type="scientific">Staurois parvus</name>
    <dbReference type="NCBI Taxonomy" id="386267"/>
    <lineage>
        <taxon>Eukaryota</taxon>
        <taxon>Metazoa</taxon>
        <taxon>Chordata</taxon>
        <taxon>Craniata</taxon>
        <taxon>Vertebrata</taxon>
        <taxon>Euteleostomi</taxon>
        <taxon>Amphibia</taxon>
        <taxon>Batrachia</taxon>
        <taxon>Anura</taxon>
        <taxon>Neobatrachia</taxon>
        <taxon>Ranoidea</taxon>
        <taxon>Ranidae</taxon>
        <taxon>Staurois</taxon>
    </lineage>
</organism>
<evidence type="ECO:0000313" key="1">
    <source>
        <dbReference type="EMBL" id="CAI9555445.1"/>
    </source>
</evidence>